<dbReference type="Proteomes" id="UP000196052">
    <property type="component" value="Unassembled WGS sequence"/>
</dbReference>
<protein>
    <submittedName>
        <fullName evidence="1">Uncharacterized protein</fullName>
    </submittedName>
</protein>
<organism evidence="1 2">
    <name type="scientific">Bacillus wiedmannii</name>
    <dbReference type="NCBI Taxonomy" id="1890302"/>
    <lineage>
        <taxon>Bacteria</taxon>
        <taxon>Bacillati</taxon>
        <taxon>Bacillota</taxon>
        <taxon>Bacilli</taxon>
        <taxon>Bacillales</taxon>
        <taxon>Bacillaceae</taxon>
        <taxon>Bacillus</taxon>
        <taxon>Bacillus cereus group</taxon>
    </lineage>
</organism>
<sequence>MHSMKEPASLAKTAPAELLVLITQNVGSFIRRLNSHVIIK</sequence>
<evidence type="ECO:0000313" key="2">
    <source>
        <dbReference type="Proteomes" id="UP000196052"/>
    </source>
</evidence>
<dbReference type="EMBL" id="FMBE01000014">
    <property type="protein sequence ID" value="SCC54822.1"/>
    <property type="molecule type" value="Genomic_DNA"/>
</dbReference>
<accession>A0A1C4FG49</accession>
<reference evidence="2" key="1">
    <citation type="submission" date="2016-08" db="EMBL/GenBank/DDBJ databases">
        <authorList>
            <person name="Loux V."/>
            <person name="Rue O."/>
        </authorList>
    </citation>
    <scope>NUCLEOTIDE SEQUENCE [LARGE SCALE GENOMIC DNA]</scope>
    <source>
        <strain evidence="2">INRA Bc05-F1</strain>
    </source>
</reference>
<gene>
    <name evidence="1" type="ORF">BC05F1_04402</name>
</gene>
<evidence type="ECO:0000313" key="1">
    <source>
        <dbReference type="EMBL" id="SCC54822.1"/>
    </source>
</evidence>
<name>A0A1C4FG49_9BACI</name>
<proteinExistence type="predicted"/>
<dbReference type="AlphaFoldDB" id="A0A1C4FG49"/>